<dbReference type="Gene3D" id="1.20.1280.50">
    <property type="match status" value="1"/>
</dbReference>
<proteinExistence type="predicted"/>
<feature type="domain" description="F-box" evidence="1">
    <location>
        <begin position="15"/>
        <end position="68"/>
    </location>
</feature>
<dbReference type="InterPro" id="IPR053781">
    <property type="entry name" value="F-box_AtFBL13-like"/>
</dbReference>
<reference evidence="2" key="2">
    <citation type="submission" date="2022-03" db="EMBL/GenBank/DDBJ databases">
        <title>Draft title - Genomic analysis of global carrot germplasm unveils the trajectory of domestication and the origin of high carotenoid orange carrot.</title>
        <authorList>
            <person name="Iorizzo M."/>
            <person name="Ellison S."/>
            <person name="Senalik D."/>
            <person name="Macko-Podgorni A."/>
            <person name="Grzebelus D."/>
            <person name="Bostan H."/>
            <person name="Rolling W."/>
            <person name="Curaba J."/>
            <person name="Simon P."/>
        </authorList>
    </citation>
    <scope>NUCLEOTIDE SEQUENCE</scope>
    <source>
        <tissue evidence="2">Leaf</tissue>
    </source>
</reference>
<dbReference type="SMART" id="SM00579">
    <property type="entry name" value="FBD"/>
    <property type="match status" value="1"/>
</dbReference>
<sequence>MAESSMRKAGDIIKKDRISELPRNVQETILCFLPIEEAVRTSILSKNWRHCWTTMPHLIFDGGFYERMVDKLGYHSCTELMAYRCVSVINKTILLHRGPVLKFSLSIPGSECDAQIFHDYIDQWIPVLSSKGMKELMLEDLRLQEDTSYHFSSLDLTYLRLLSVWFPYKPKFGRFAYLTNLELVDATSHFGQDVFDCPVLEKLTLILCPGLYHSNFRAPNLSCLRQIYREINSEIPYVGLDNLKDYSFMLLQPGPLLAKTSNVVKYLGGLHKIEKFSIAREFVQYLADGGCPNRLSTLLCYLKTLYVSDINFTHLPEVSCLLCMIRSAPNLCKLYLLDCYCEKDLEYYQIEDSEDCTTTCHLEVVTFSYFKGLKAELELVKFILAHSPLLKTMYIHRSESIKSDVALTMTEEILQYPRASTIAQIRHLKRLVEKKCVEIDDFDTESWYGYFE</sequence>
<evidence type="ECO:0000313" key="3">
    <source>
        <dbReference type="Proteomes" id="UP000077755"/>
    </source>
</evidence>
<dbReference type="CDD" id="cd22160">
    <property type="entry name" value="F-box_AtFBL13-like"/>
    <property type="match status" value="1"/>
</dbReference>
<dbReference type="InterPro" id="IPR055411">
    <property type="entry name" value="LRR_FXL15/At3g58940/PEG3-like"/>
</dbReference>
<organism evidence="2 3">
    <name type="scientific">Daucus carota subsp. sativus</name>
    <name type="common">Carrot</name>
    <dbReference type="NCBI Taxonomy" id="79200"/>
    <lineage>
        <taxon>Eukaryota</taxon>
        <taxon>Viridiplantae</taxon>
        <taxon>Streptophyta</taxon>
        <taxon>Embryophyta</taxon>
        <taxon>Tracheophyta</taxon>
        <taxon>Spermatophyta</taxon>
        <taxon>Magnoliopsida</taxon>
        <taxon>eudicotyledons</taxon>
        <taxon>Gunneridae</taxon>
        <taxon>Pentapetalae</taxon>
        <taxon>asterids</taxon>
        <taxon>campanulids</taxon>
        <taxon>Apiales</taxon>
        <taxon>Apiaceae</taxon>
        <taxon>Apioideae</taxon>
        <taxon>Scandiceae</taxon>
        <taxon>Daucinae</taxon>
        <taxon>Daucus</taxon>
        <taxon>Daucus sect. Daucus</taxon>
    </lineage>
</organism>
<dbReference type="SUPFAM" id="SSF52047">
    <property type="entry name" value="RNI-like"/>
    <property type="match status" value="1"/>
</dbReference>
<dbReference type="PANTHER" id="PTHR31639:SF312">
    <property type="entry name" value="CYCLIN-LIKE F-BOX"/>
    <property type="match status" value="1"/>
</dbReference>
<dbReference type="AlphaFoldDB" id="A0AAF0WTZ6"/>
<dbReference type="PROSITE" id="PS50181">
    <property type="entry name" value="FBOX"/>
    <property type="match status" value="1"/>
</dbReference>
<dbReference type="Pfam" id="PF24758">
    <property type="entry name" value="LRR_At5g56370"/>
    <property type="match status" value="1"/>
</dbReference>
<evidence type="ECO:0000259" key="1">
    <source>
        <dbReference type="PROSITE" id="PS50181"/>
    </source>
</evidence>
<dbReference type="InterPro" id="IPR036047">
    <property type="entry name" value="F-box-like_dom_sf"/>
</dbReference>
<accession>A0AAF0WTZ6</accession>
<dbReference type="InterPro" id="IPR006566">
    <property type="entry name" value="FBD"/>
</dbReference>
<dbReference type="Pfam" id="PF08387">
    <property type="entry name" value="FBD"/>
    <property type="match status" value="1"/>
</dbReference>
<dbReference type="PANTHER" id="PTHR31639">
    <property type="entry name" value="F-BOX PROTEIN-LIKE"/>
    <property type="match status" value="1"/>
</dbReference>
<evidence type="ECO:0000313" key="2">
    <source>
        <dbReference type="EMBL" id="WOG96067.1"/>
    </source>
</evidence>
<dbReference type="SUPFAM" id="SSF81383">
    <property type="entry name" value="F-box domain"/>
    <property type="match status" value="1"/>
</dbReference>
<dbReference type="Proteomes" id="UP000077755">
    <property type="component" value="Chromosome 4"/>
</dbReference>
<protein>
    <recommendedName>
        <fullName evidence="1">F-box domain-containing protein</fullName>
    </recommendedName>
</protein>
<dbReference type="Pfam" id="PF00646">
    <property type="entry name" value="F-box"/>
    <property type="match status" value="1"/>
</dbReference>
<dbReference type="InterPro" id="IPR001810">
    <property type="entry name" value="F-box_dom"/>
</dbReference>
<keyword evidence="3" id="KW-1185">Reference proteome</keyword>
<gene>
    <name evidence="2" type="ORF">DCAR_0415397</name>
</gene>
<dbReference type="EMBL" id="CP093346">
    <property type="protein sequence ID" value="WOG96067.1"/>
    <property type="molecule type" value="Genomic_DNA"/>
</dbReference>
<name>A0AAF0WTZ6_DAUCS</name>
<reference evidence="2" key="1">
    <citation type="journal article" date="2016" name="Nat. Genet.">
        <title>A high-quality carrot genome assembly provides new insights into carotenoid accumulation and asterid genome evolution.</title>
        <authorList>
            <person name="Iorizzo M."/>
            <person name="Ellison S."/>
            <person name="Senalik D."/>
            <person name="Zeng P."/>
            <person name="Satapoomin P."/>
            <person name="Huang J."/>
            <person name="Bowman M."/>
            <person name="Iovene M."/>
            <person name="Sanseverino W."/>
            <person name="Cavagnaro P."/>
            <person name="Yildiz M."/>
            <person name="Macko-Podgorni A."/>
            <person name="Moranska E."/>
            <person name="Grzebelus E."/>
            <person name="Grzebelus D."/>
            <person name="Ashrafi H."/>
            <person name="Zheng Z."/>
            <person name="Cheng S."/>
            <person name="Spooner D."/>
            <person name="Van Deynze A."/>
            <person name="Simon P."/>
        </authorList>
    </citation>
    <scope>NUCLEOTIDE SEQUENCE</scope>
    <source>
        <tissue evidence="2">Leaf</tissue>
    </source>
</reference>